<name>A0A9X4AHZ7_9BACI</name>
<gene>
    <name evidence="2" type="ORF">NC661_07525</name>
</gene>
<proteinExistence type="predicted"/>
<dbReference type="EMBL" id="JAMQJZ010000004">
    <property type="protein sequence ID" value="MDC3420219.1"/>
    <property type="molecule type" value="Genomic_DNA"/>
</dbReference>
<dbReference type="RefSeq" id="WP_259868726.1">
    <property type="nucleotide sequence ID" value="NZ_JAMQJZ010000004.1"/>
</dbReference>
<keyword evidence="1" id="KW-0812">Transmembrane</keyword>
<reference evidence="2" key="1">
    <citation type="submission" date="2022-06" db="EMBL/GenBank/DDBJ databases">
        <title>Aquibacillus sp. a new bacterium isolated from soil saline samples.</title>
        <authorList>
            <person name="Galisteo C."/>
            <person name="De La Haba R."/>
            <person name="Sanchez-Porro C."/>
            <person name="Ventosa A."/>
        </authorList>
    </citation>
    <scope>NUCLEOTIDE SEQUENCE</scope>
    <source>
        <strain evidence="2">JCM 12387</strain>
    </source>
</reference>
<accession>A0A9X4AHZ7</accession>
<feature type="transmembrane region" description="Helical" evidence="1">
    <location>
        <begin position="6"/>
        <end position="22"/>
    </location>
</feature>
<keyword evidence="1" id="KW-1133">Transmembrane helix</keyword>
<comment type="caution">
    <text evidence="2">The sequence shown here is derived from an EMBL/GenBank/DDBJ whole genome shotgun (WGS) entry which is preliminary data.</text>
</comment>
<evidence type="ECO:0000256" key="1">
    <source>
        <dbReference type="SAM" id="Phobius"/>
    </source>
</evidence>
<dbReference type="Proteomes" id="UP001145072">
    <property type="component" value="Unassembled WGS sequence"/>
</dbReference>
<sequence>MVIGTFSLIIIIFLYVLYLRYFPIKGIPCIDVNSDQIEQLKLKLDIRDYNSSSKREVKGSITMPVAYLKRYYREIPSKEVHVIASDVMEKNLGIRFLRNKGFKVSSYTITDCKCE</sequence>
<organism evidence="2 3">
    <name type="scientific">Aquibacillus koreensis</name>
    <dbReference type="NCBI Taxonomy" id="279446"/>
    <lineage>
        <taxon>Bacteria</taxon>
        <taxon>Bacillati</taxon>
        <taxon>Bacillota</taxon>
        <taxon>Bacilli</taxon>
        <taxon>Bacillales</taxon>
        <taxon>Bacillaceae</taxon>
        <taxon>Aquibacillus</taxon>
    </lineage>
</organism>
<protein>
    <submittedName>
        <fullName evidence="2">Sulfurtransferase</fullName>
    </submittedName>
</protein>
<keyword evidence="1" id="KW-0472">Membrane</keyword>
<keyword evidence="3" id="KW-1185">Reference proteome</keyword>
<evidence type="ECO:0000313" key="2">
    <source>
        <dbReference type="EMBL" id="MDC3420219.1"/>
    </source>
</evidence>
<dbReference type="AlphaFoldDB" id="A0A9X4AHZ7"/>
<evidence type="ECO:0000313" key="3">
    <source>
        <dbReference type="Proteomes" id="UP001145072"/>
    </source>
</evidence>